<dbReference type="RefSeq" id="WP_225364703.1">
    <property type="nucleotide sequence ID" value="NZ_BJVK01000044.1"/>
</dbReference>
<protein>
    <submittedName>
        <fullName evidence="1">Uncharacterized protein</fullName>
    </submittedName>
</protein>
<dbReference type="Proteomes" id="UP000321893">
    <property type="component" value="Unassembled WGS sequence"/>
</dbReference>
<gene>
    <name evidence="1" type="ORF">LKE01_21140</name>
</gene>
<dbReference type="STRING" id="1423764.FC95_GL001233"/>
<dbReference type="EMBL" id="BJVK01000044">
    <property type="protein sequence ID" value="GEL29294.1"/>
    <property type="molecule type" value="Genomic_DNA"/>
</dbReference>
<name>A0A511DZP7_LENKE</name>
<keyword evidence="2" id="KW-1185">Reference proteome</keyword>
<comment type="caution">
    <text evidence="1">The sequence shown here is derived from an EMBL/GenBank/DDBJ whole genome shotgun (WGS) entry which is preliminary data.</text>
</comment>
<reference evidence="1" key="1">
    <citation type="submission" date="2019-07" db="EMBL/GenBank/DDBJ databases">
        <title>Whole genome shotgun sequence of Lactobacillus kefiri NBRC 15888.</title>
        <authorList>
            <person name="Hosoyama A."/>
            <person name="Uohara A."/>
            <person name="Ohji S."/>
            <person name="Ichikawa N."/>
        </authorList>
    </citation>
    <scope>NUCLEOTIDE SEQUENCE [LARGE SCALE GENOMIC DNA]</scope>
    <source>
        <strain evidence="1">NBRC 15888</strain>
    </source>
</reference>
<dbReference type="GeneID" id="71568259"/>
<evidence type="ECO:0000313" key="1">
    <source>
        <dbReference type="EMBL" id="GEL29294.1"/>
    </source>
</evidence>
<evidence type="ECO:0000313" key="2">
    <source>
        <dbReference type="Proteomes" id="UP000321893"/>
    </source>
</evidence>
<proteinExistence type="predicted"/>
<accession>A0A511DZP7</accession>
<dbReference type="AlphaFoldDB" id="A0A511DZP7"/>
<sequence>MTRDDKQIELYQDAFNFLLDGDHELVVYGVLKKLHITKGNTYYDDMVQEGMLSFVEKYIRAINLKKEPEYYNAKFGDTITVDVTPAATAALKVAFYSEDKANGTLTALKSSDFAYDYPALTSDAQTTALGKSTETSFTTTKLFGENGPFEKAFNKAVNSYKADAGTLADASKTTSTTGNDKIGFFGQSLNNGTQRYFYVYNPGDTLSNNATNQAKGNTIKVVLQKYVTSTQLPAEGTKDANANTDYIAK</sequence>
<organism evidence="1 2">
    <name type="scientific">Lentilactobacillus kefiri</name>
    <name type="common">Lactobacillus kefiri</name>
    <dbReference type="NCBI Taxonomy" id="33962"/>
    <lineage>
        <taxon>Bacteria</taxon>
        <taxon>Bacillati</taxon>
        <taxon>Bacillota</taxon>
        <taxon>Bacilli</taxon>
        <taxon>Lactobacillales</taxon>
        <taxon>Lactobacillaceae</taxon>
        <taxon>Lentilactobacillus</taxon>
    </lineage>
</organism>